<evidence type="ECO:0000313" key="11">
    <source>
        <dbReference type="Proteomes" id="UP001576780"/>
    </source>
</evidence>
<evidence type="ECO:0000313" key="10">
    <source>
        <dbReference type="EMBL" id="MFB2837645.1"/>
    </source>
</evidence>
<dbReference type="InterPro" id="IPR036097">
    <property type="entry name" value="HisK_dim/P_sf"/>
</dbReference>
<organism evidence="10 11">
    <name type="scientific">Floridaenema evergladense BLCC-F167</name>
    <dbReference type="NCBI Taxonomy" id="3153639"/>
    <lineage>
        <taxon>Bacteria</taxon>
        <taxon>Bacillati</taxon>
        <taxon>Cyanobacteriota</taxon>
        <taxon>Cyanophyceae</taxon>
        <taxon>Oscillatoriophycideae</taxon>
        <taxon>Aerosakkonematales</taxon>
        <taxon>Aerosakkonemataceae</taxon>
        <taxon>Floridanema</taxon>
        <taxon>Floridanema evergladense</taxon>
    </lineage>
</organism>
<evidence type="ECO:0000256" key="6">
    <source>
        <dbReference type="PROSITE-ProRule" id="PRU00169"/>
    </source>
</evidence>
<dbReference type="Gene3D" id="3.40.50.2300">
    <property type="match status" value="1"/>
</dbReference>
<dbReference type="SUPFAM" id="SSF55874">
    <property type="entry name" value="ATPase domain of HSP90 chaperone/DNA topoisomerase II/histidine kinase"/>
    <property type="match status" value="1"/>
</dbReference>
<dbReference type="InterPro" id="IPR001789">
    <property type="entry name" value="Sig_transdc_resp-reg_receiver"/>
</dbReference>
<dbReference type="Pfam" id="PF00072">
    <property type="entry name" value="Response_reg"/>
    <property type="match status" value="1"/>
</dbReference>
<dbReference type="Gene3D" id="1.10.287.130">
    <property type="match status" value="1"/>
</dbReference>
<evidence type="ECO:0000259" key="9">
    <source>
        <dbReference type="PROSITE" id="PS50110"/>
    </source>
</evidence>
<dbReference type="PRINTS" id="PR00344">
    <property type="entry name" value="BCTRLSENSOR"/>
</dbReference>
<keyword evidence="4" id="KW-0808">Transferase</keyword>
<protein>
    <recommendedName>
        <fullName evidence="2">histidine kinase</fullName>
        <ecNumber evidence="2">2.7.13.3</ecNumber>
    </recommendedName>
</protein>
<dbReference type="Pfam" id="PF02518">
    <property type="entry name" value="HATPase_c"/>
    <property type="match status" value="1"/>
</dbReference>
<dbReference type="InterPro" id="IPR036890">
    <property type="entry name" value="HATPase_C_sf"/>
</dbReference>
<dbReference type="EMBL" id="JBHFNT010000218">
    <property type="protein sequence ID" value="MFB2837645.1"/>
    <property type="molecule type" value="Genomic_DNA"/>
</dbReference>
<dbReference type="InterPro" id="IPR004358">
    <property type="entry name" value="Sig_transdc_His_kin-like_C"/>
</dbReference>
<name>A0ABV4WRC3_9CYAN</name>
<evidence type="ECO:0000256" key="4">
    <source>
        <dbReference type="ARBA" id="ARBA00022777"/>
    </source>
</evidence>
<feature type="coiled-coil region" evidence="7">
    <location>
        <begin position="128"/>
        <end position="173"/>
    </location>
</feature>
<reference evidence="10 11" key="1">
    <citation type="submission" date="2024-09" db="EMBL/GenBank/DDBJ databases">
        <title>Floridaenema gen nov. (Aerosakkonemataceae, Aerosakkonematales ord. nov., Cyanobacteria) from benthic tropical and subtropical fresh waters, with the description of four new species.</title>
        <authorList>
            <person name="Moretto J.A."/>
            <person name="Berthold D.E."/>
            <person name="Lefler F.W."/>
            <person name="Huang I.-S."/>
            <person name="Laughinghouse H. IV."/>
        </authorList>
    </citation>
    <scope>NUCLEOTIDE SEQUENCE [LARGE SCALE GENOMIC DNA]</scope>
    <source>
        <strain evidence="10 11">BLCC-F167</strain>
    </source>
</reference>
<dbReference type="CDD" id="cd19920">
    <property type="entry name" value="REC_PA4781-like"/>
    <property type="match status" value="1"/>
</dbReference>
<dbReference type="RefSeq" id="WP_413279986.1">
    <property type="nucleotide sequence ID" value="NZ_JBHFNT010000218.1"/>
</dbReference>
<keyword evidence="4" id="KW-0418">Kinase</keyword>
<evidence type="ECO:0000256" key="7">
    <source>
        <dbReference type="SAM" id="Coils"/>
    </source>
</evidence>
<dbReference type="SUPFAM" id="SSF47384">
    <property type="entry name" value="Homodimeric domain of signal transducing histidine kinase"/>
    <property type="match status" value="1"/>
</dbReference>
<comment type="catalytic activity">
    <reaction evidence="1">
        <text>ATP + protein L-histidine = ADP + protein N-phospho-L-histidine.</text>
        <dbReference type="EC" id="2.7.13.3"/>
    </reaction>
</comment>
<proteinExistence type="predicted"/>
<evidence type="ECO:0000256" key="3">
    <source>
        <dbReference type="ARBA" id="ARBA00022553"/>
    </source>
</evidence>
<feature type="domain" description="Response regulatory" evidence="9">
    <location>
        <begin position="10"/>
        <end position="126"/>
    </location>
</feature>
<evidence type="ECO:0000259" key="8">
    <source>
        <dbReference type="PROSITE" id="PS50109"/>
    </source>
</evidence>
<keyword evidence="7" id="KW-0175">Coiled coil</keyword>
<gene>
    <name evidence="10" type="ORF">ACE1CA_24205</name>
</gene>
<dbReference type="SMART" id="SM00387">
    <property type="entry name" value="HATPase_c"/>
    <property type="match status" value="1"/>
</dbReference>
<evidence type="ECO:0000256" key="1">
    <source>
        <dbReference type="ARBA" id="ARBA00000085"/>
    </source>
</evidence>
<dbReference type="InterPro" id="IPR011006">
    <property type="entry name" value="CheY-like_superfamily"/>
</dbReference>
<dbReference type="SUPFAM" id="SSF52172">
    <property type="entry name" value="CheY-like"/>
    <property type="match status" value="1"/>
</dbReference>
<dbReference type="PROSITE" id="PS50110">
    <property type="entry name" value="RESPONSE_REGULATORY"/>
    <property type="match status" value="1"/>
</dbReference>
<dbReference type="SMART" id="SM00448">
    <property type="entry name" value="REC"/>
    <property type="match status" value="1"/>
</dbReference>
<keyword evidence="3 6" id="KW-0597">Phosphoprotein</keyword>
<dbReference type="PANTHER" id="PTHR43065:SF50">
    <property type="entry name" value="HISTIDINE KINASE"/>
    <property type="match status" value="1"/>
</dbReference>
<dbReference type="Proteomes" id="UP001576780">
    <property type="component" value="Unassembled WGS sequence"/>
</dbReference>
<dbReference type="PROSITE" id="PS50109">
    <property type="entry name" value="HIS_KIN"/>
    <property type="match status" value="1"/>
</dbReference>
<dbReference type="EC" id="2.7.13.3" evidence="2"/>
<accession>A0ABV4WRC3</accession>
<evidence type="ECO:0000256" key="5">
    <source>
        <dbReference type="ARBA" id="ARBA00023012"/>
    </source>
</evidence>
<dbReference type="CDD" id="cd00082">
    <property type="entry name" value="HisKA"/>
    <property type="match status" value="1"/>
</dbReference>
<feature type="modified residue" description="4-aspartylphosphate" evidence="6">
    <location>
        <position position="59"/>
    </location>
</feature>
<dbReference type="PANTHER" id="PTHR43065">
    <property type="entry name" value="SENSOR HISTIDINE KINASE"/>
    <property type="match status" value="1"/>
</dbReference>
<sequence length="461" mass="51765">MSPESPEKETILIIDDSPTNIVLLSELLQESGYTVWIARDGETAICKVTEELPDLILLDVLMPGPDGFEICQRLKSNPLTDEVPIIFMTALSDPVDKVKGMNLGAVDYITKPFRQEEVLARVKTHLKIRKLTRSLAKQNQLLKQEIQEKIAAEASLQKLTEELEKRVEERTAELTKAMYDLQKAQVQLVQKEKMSTLGQLVAGVAHEINNPINFIAVNLTHVEKYIEDLLEHLQLYQEKFSNPGNEIENHAEEIELEFLVEDLPSIVASMQTGTERINQISVSLRIFSRSDTSTKVAVNIHEGIDSTLMILKHRLKANENRPAIEVIKQYGILPLVECYAGQLNQVFMNLLSNAIDAFDEYSQAYSYKELELNPSKIIINTEHQEKEQQILIRINDNGPGMLPEAQAHLFEPLFTTKPLGKGTGLGLSISHQIVVEKHGGQLTCNSVPGKGVEFIIALPLY</sequence>
<dbReference type="Gene3D" id="3.30.565.10">
    <property type="entry name" value="Histidine kinase-like ATPase, C-terminal domain"/>
    <property type="match status" value="1"/>
</dbReference>
<dbReference type="InterPro" id="IPR005467">
    <property type="entry name" value="His_kinase_dom"/>
</dbReference>
<feature type="domain" description="Histidine kinase" evidence="8">
    <location>
        <begin position="203"/>
        <end position="461"/>
    </location>
</feature>
<keyword evidence="11" id="KW-1185">Reference proteome</keyword>
<dbReference type="InterPro" id="IPR003594">
    <property type="entry name" value="HATPase_dom"/>
</dbReference>
<dbReference type="InterPro" id="IPR003661">
    <property type="entry name" value="HisK_dim/P_dom"/>
</dbReference>
<evidence type="ECO:0000256" key="2">
    <source>
        <dbReference type="ARBA" id="ARBA00012438"/>
    </source>
</evidence>
<comment type="caution">
    <text evidence="10">The sequence shown here is derived from an EMBL/GenBank/DDBJ whole genome shotgun (WGS) entry which is preliminary data.</text>
</comment>
<keyword evidence="5" id="KW-0902">Two-component regulatory system</keyword>